<sequence length="219" mass="24824">MHRRHPSPPHVSSAAFLLAALASAVSAREPSWTLEFDFNAGTVGERVASLDAAGGTKYTVEQSFEGGKAAVLNARRGKESYGRWGGRVKFPGRLRKGDEIWWRVRTFWPKGMDYSANPRLKFLRVHTCTPEGKNRGYNDIYINKPESKIPFQFIYEGAHKWSPVSGEGDAIVPDKWETYEYYVKLDDRSVADGGQARIRFWKNGKLLRDVTDRKTLKLA</sequence>
<dbReference type="Gene3D" id="2.60.120.200">
    <property type="match status" value="1"/>
</dbReference>
<feature type="non-terminal residue" evidence="1">
    <location>
        <position position="219"/>
    </location>
</feature>
<evidence type="ECO:0008006" key="2">
    <source>
        <dbReference type="Google" id="ProtNLM"/>
    </source>
</evidence>
<name>X0T0S4_9ZZZZ</name>
<protein>
    <recommendedName>
        <fullName evidence="2">3-keto-disaccharide hydrolase domain-containing protein</fullName>
    </recommendedName>
</protein>
<organism evidence="1">
    <name type="scientific">marine sediment metagenome</name>
    <dbReference type="NCBI Taxonomy" id="412755"/>
    <lineage>
        <taxon>unclassified sequences</taxon>
        <taxon>metagenomes</taxon>
        <taxon>ecological metagenomes</taxon>
    </lineage>
</organism>
<reference evidence="1" key="1">
    <citation type="journal article" date="2014" name="Front. Microbiol.">
        <title>High frequency of phylogenetically diverse reductive dehalogenase-homologous genes in deep subseafloor sedimentary metagenomes.</title>
        <authorList>
            <person name="Kawai M."/>
            <person name="Futagami T."/>
            <person name="Toyoda A."/>
            <person name="Takaki Y."/>
            <person name="Nishi S."/>
            <person name="Hori S."/>
            <person name="Arai W."/>
            <person name="Tsubouchi T."/>
            <person name="Morono Y."/>
            <person name="Uchiyama I."/>
            <person name="Ito T."/>
            <person name="Fujiyama A."/>
            <person name="Inagaki F."/>
            <person name="Takami H."/>
        </authorList>
    </citation>
    <scope>NUCLEOTIDE SEQUENCE</scope>
    <source>
        <strain evidence="1">Expedition CK06-06</strain>
    </source>
</reference>
<proteinExistence type="predicted"/>
<accession>X0T0S4</accession>
<evidence type="ECO:0000313" key="1">
    <source>
        <dbReference type="EMBL" id="GAF69655.1"/>
    </source>
</evidence>
<comment type="caution">
    <text evidence="1">The sequence shown here is derived from an EMBL/GenBank/DDBJ whole genome shotgun (WGS) entry which is preliminary data.</text>
</comment>
<dbReference type="EMBL" id="BARS01002582">
    <property type="protein sequence ID" value="GAF69655.1"/>
    <property type="molecule type" value="Genomic_DNA"/>
</dbReference>
<dbReference type="AlphaFoldDB" id="X0T0S4"/>
<gene>
    <name evidence="1" type="ORF">S01H1_04944</name>
</gene>